<evidence type="ECO:0008006" key="5">
    <source>
        <dbReference type="Google" id="ProtNLM"/>
    </source>
</evidence>
<feature type="coiled-coil region" evidence="1">
    <location>
        <begin position="743"/>
        <end position="808"/>
    </location>
</feature>
<evidence type="ECO:0000256" key="2">
    <source>
        <dbReference type="SAM" id="MobiDB-lite"/>
    </source>
</evidence>
<dbReference type="EMBL" id="JALJOR010000001">
    <property type="protein sequence ID" value="KAK9829105.1"/>
    <property type="molecule type" value="Genomic_DNA"/>
</dbReference>
<proteinExistence type="predicted"/>
<evidence type="ECO:0000256" key="1">
    <source>
        <dbReference type="SAM" id="Coils"/>
    </source>
</evidence>
<sequence>MEDPDTPAESPPPVEDSFNAMNMDDGSMDADHPLLARAQEALKKQLQENKLRLEGELREKAGALKQVKRKREDVGVELYGFQQQLAQLQMGLEKARENHDLINKIRLQAEEQVAQLKRAAAEEEDMTQQERVKVEKFQADLDKLAVTLKQVEAYNEQMKNEIAVTRRATYAAEESVQRKEKQKKDQDLLIDNMHQQIKLQQHQLELYSAQFEAQQRETRAARETLADAAVEMENIHHEKKQLAAQWQSSLIAMQRRDEALKATEEAIRQQYEQERSIENEVQAYRKDIVKTQVKNEQLTAVLRKVEGEAQYLQTQNDTSKEKQEALQVTYGKLQRSLESTEADLNRSRQEAKVLESERLAVDKAYVKISGDIKELEQQILGVLSNQTTSEKSSNKTAKDTQGLRQQVYDREMAAVQLQNELAKLEVDILNTESHNDRLVETLKLMDAELHDKMAVIGKYEADLKRRTDEIEKKTKEVDLLNRKYEKLVANMDPGENTGPLEATINNLNREIVRKGEEGRVLQRRWVGWQTELVGLQIENNKLAETLQRLKSEHTVMFQKRQRLNQQQEFVLREVKELDKGMAHLHTDMARFNALIANNVQLREALANDTFILEKQVVNELKDLELEAAKLTSQIEGARGEKRDVLARVVDTERAVLLWERKLQLEAEMAEVMDPTVGTDVVGAMRKEIHRMTLRLTELARMQERLIQEMERCIAKRDTITFKGRAATSKRTPEVTETVLKKALGELERSVRDTKREARATDERLAQLDEERNQLADEVAASTGRCQELQQAEERLRAALDTMQNEKYKALVVTAAKQKVVKHLEQILSGTYKFRADPAQIDAELTKASQKQEKLRAAIEAFHASLPHLQPAFERVLICFAAA</sequence>
<name>A0AAW1R6K2_9CHLO</name>
<evidence type="ECO:0000313" key="4">
    <source>
        <dbReference type="Proteomes" id="UP001489004"/>
    </source>
</evidence>
<feature type="coiled-coil region" evidence="1">
    <location>
        <begin position="36"/>
        <end position="63"/>
    </location>
</feature>
<keyword evidence="4" id="KW-1185">Reference proteome</keyword>
<dbReference type="AlphaFoldDB" id="A0AAW1R6K2"/>
<dbReference type="PANTHER" id="PTHR16275">
    <property type="entry name" value="COILED-COIL DOMAIN-CONTAINING PROTEIN 40"/>
    <property type="match status" value="1"/>
</dbReference>
<evidence type="ECO:0000313" key="3">
    <source>
        <dbReference type="EMBL" id="KAK9829105.1"/>
    </source>
</evidence>
<dbReference type="GO" id="GO:0005737">
    <property type="term" value="C:cytoplasm"/>
    <property type="evidence" value="ECO:0007669"/>
    <property type="project" value="TreeGrafter"/>
</dbReference>
<keyword evidence="1" id="KW-0175">Coiled coil</keyword>
<feature type="coiled-coil region" evidence="1">
    <location>
        <begin position="92"/>
        <end position="168"/>
    </location>
</feature>
<dbReference type="InterPro" id="IPR037386">
    <property type="entry name" value="CCDC40"/>
</dbReference>
<organism evidence="3 4">
    <name type="scientific">[Myrmecia] bisecta</name>
    <dbReference type="NCBI Taxonomy" id="41462"/>
    <lineage>
        <taxon>Eukaryota</taxon>
        <taxon>Viridiplantae</taxon>
        <taxon>Chlorophyta</taxon>
        <taxon>core chlorophytes</taxon>
        <taxon>Trebouxiophyceae</taxon>
        <taxon>Trebouxiales</taxon>
        <taxon>Trebouxiaceae</taxon>
        <taxon>Myrmecia</taxon>
    </lineage>
</organism>
<feature type="coiled-coil region" evidence="1">
    <location>
        <begin position="532"/>
        <end position="566"/>
    </location>
</feature>
<dbReference type="PANTHER" id="PTHR16275:SF8">
    <property type="entry name" value="COILED-COIL DOMAIN-CONTAINING PROTEIN 40"/>
    <property type="match status" value="1"/>
</dbReference>
<dbReference type="GO" id="GO:0035082">
    <property type="term" value="P:axoneme assembly"/>
    <property type="evidence" value="ECO:0007669"/>
    <property type="project" value="InterPro"/>
</dbReference>
<feature type="coiled-coil region" evidence="1">
    <location>
        <begin position="414"/>
        <end position="490"/>
    </location>
</feature>
<dbReference type="Gene3D" id="1.20.5.170">
    <property type="match status" value="1"/>
</dbReference>
<protein>
    <recommendedName>
        <fullName evidence="5">Coiled-coil domain-containing protein 40</fullName>
    </recommendedName>
</protein>
<gene>
    <name evidence="3" type="ORF">WJX72_003917</name>
</gene>
<dbReference type="Pfam" id="PF08647">
    <property type="entry name" value="BRE1"/>
    <property type="match status" value="1"/>
</dbReference>
<feature type="coiled-coil region" evidence="1">
    <location>
        <begin position="613"/>
        <end position="640"/>
    </location>
</feature>
<feature type="coiled-coil region" evidence="1">
    <location>
        <begin position="225"/>
        <end position="357"/>
    </location>
</feature>
<comment type="caution">
    <text evidence="3">The sequence shown here is derived from an EMBL/GenBank/DDBJ whole genome shotgun (WGS) entry which is preliminary data.</text>
</comment>
<feature type="region of interest" description="Disordered" evidence="2">
    <location>
        <begin position="1"/>
        <end position="30"/>
    </location>
</feature>
<dbReference type="Proteomes" id="UP001489004">
    <property type="component" value="Unassembled WGS sequence"/>
</dbReference>
<accession>A0AAW1R6K2</accession>
<reference evidence="3 4" key="1">
    <citation type="journal article" date="2024" name="Nat. Commun.">
        <title>Phylogenomics reveals the evolutionary origins of lichenization in chlorophyte algae.</title>
        <authorList>
            <person name="Puginier C."/>
            <person name="Libourel C."/>
            <person name="Otte J."/>
            <person name="Skaloud P."/>
            <person name="Haon M."/>
            <person name="Grisel S."/>
            <person name="Petersen M."/>
            <person name="Berrin J.G."/>
            <person name="Delaux P.M."/>
            <person name="Dal Grande F."/>
            <person name="Keller J."/>
        </authorList>
    </citation>
    <scope>NUCLEOTIDE SEQUENCE [LARGE SCALE GENOMIC DNA]</scope>
    <source>
        <strain evidence="3 4">SAG 2043</strain>
    </source>
</reference>